<evidence type="ECO:0000256" key="1">
    <source>
        <dbReference type="SAM" id="Phobius"/>
    </source>
</evidence>
<feature type="transmembrane region" description="Helical" evidence="1">
    <location>
        <begin position="81"/>
        <end position="105"/>
    </location>
</feature>
<evidence type="ECO:0000313" key="3">
    <source>
        <dbReference type="Proteomes" id="UP001516023"/>
    </source>
</evidence>
<keyword evidence="3" id="KW-1185">Reference proteome</keyword>
<dbReference type="PANTHER" id="PTHR13439">
    <property type="entry name" value="CT120 PROTEIN"/>
    <property type="match status" value="1"/>
</dbReference>
<dbReference type="InterPro" id="IPR050846">
    <property type="entry name" value="TLCD"/>
</dbReference>
<feature type="transmembrane region" description="Helical" evidence="1">
    <location>
        <begin position="33"/>
        <end position="50"/>
    </location>
</feature>
<organism evidence="2 3">
    <name type="scientific">Cyclotella cryptica</name>
    <dbReference type="NCBI Taxonomy" id="29204"/>
    <lineage>
        <taxon>Eukaryota</taxon>
        <taxon>Sar</taxon>
        <taxon>Stramenopiles</taxon>
        <taxon>Ochrophyta</taxon>
        <taxon>Bacillariophyta</taxon>
        <taxon>Coscinodiscophyceae</taxon>
        <taxon>Thalassiosirophycidae</taxon>
        <taxon>Stephanodiscales</taxon>
        <taxon>Stephanodiscaceae</taxon>
        <taxon>Cyclotella</taxon>
    </lineage>
</organism>
<sequence>MNSVINFYHEWRQESNPWRECYREGAGIFETRFSTYFVVFTIFYLIGYAIQRNHDAAVKSSQGSSPDPRSLSALIASRPTVIAGTVHSVVTAVIAVGILILHYVQLSGGSSASAWVYEGTDLIRVWQTVGLPISLSYFVADCFFYCLPKKDAIIFFHHVVMCFCHYPVGHSSGAILAGAGDIQWVTWLSIVGYTSEVSTAVMNYRWYLLNTLEEDWVGFGIVNCFVAASWAGRVVMFTYLLLVEIFPRAHFYIAKKQILTFTVMVFGHFGIGMLSLYWCILMCRGGIRSLFVFKKKSSRAQGENKQSSFAESVGLNNSESPKKESISKKILHEADAYVDGTLFRNGQGKTKENGTKKSQ</sequence>
<comment type="caution">
    <text evidence="2">The sequence shown here is derived from an EMBL/GenBank/DDBJ whole genome shotgun (WGS) entry which is preliminary data.</text>
</comment>
<evidence type="ECO:0000313" key="2">
    <source>
        <dbReference type="EMBL" id="KAL3791906.1"/>
    </source>
</evidence>
<feature type="transmembrane region" description="Helical" evidence="1">
    <location>
        <begin position="125"/>
        <end position="147"/>
    </location>
</feature>
<keyword evidence="1" id="KW-0812">Transmembrane</keyword>
<name>A0ABD3PVZ6_9STRA</name>
<dbReference type="AlphaFoldDB" id="A0ABD3PVZ6"/>
<evidence type="ECO:0008006" key="4">
    <source>
        <dbReference type="Google" id="ProtNLM"/>
    </source>
</evidence>
<reference evidence="2 3" key="1">
    <citation type="journal article" date="2020" name="G3 (Bethesda)">
        <title>Improved Reference Genome for Cyclotella cryptica CCMP332, a Model for Cell Wall Morphogenesis, Salinity Adaptation, and Lipid Production in Diatoms (Bacillariophyta).</title>
        <authorList>
            <person name="Roberts W.R."/>
            <person name="Downey K.M."/>
            <person name="Ruck E.C."/>
            <person name="Traller J.C."/>
            <person name="Alverson A.J."/>
        </authorList>
    </citation>
    <scope>NUCLEOTIDE SEQUENCE [LARGE SCALE GENOMIC DNA]</scope>
    <source>
        <strain evidence="2 3">CCMP332</strain>
    </source>
</reference>
<dbReference type="Proteomes" id="UP001516023">
    <property type="component" value="Unassembled WGS sequence"/>
</dbReference>
<keyword evidence="1" id="KW-0472">Membrane</keyword>
<proteinExistence type="predicted"/>
<keyword evidence="1" id="KW-1133">Transmembrane helix</keyword>
<accession>A0ABD3PVZ6</accession>
<feature type="transmembrane region" description="Helical" evidence="1">
    <location>
        <begin position="216"/>
        <end position="246"/>
    </location>
</feature>
<feature type="transmembrane region" description="Helical" evidence="1">
    <location>
        <begin position="159"/>
        <end position="179"/>
    </location>
</feature>
<dbReference type="EMBL" id="JABMIG020000108">
    <property type="protein sequence ID" value="KAL3791906.1"/>
    <property type="molecule type" value="Genomic_DNA"/>
</dbReference>
<gene>
    <name evidence="2" type="ORF">HJC23_010766</name>
</gene>
<dbReference type="PANTHER" id="PTHR13439:SF0">
    <property type="entry name" value="TOPOISOMERASE I DAMAGE AFFECTED PROTEIN 4"/>
    <property type="match status" value="1"/>
</dbReference>
<feature type="transmembrane region" description="Helical" evidence="1">
    <location>
        <begin position="258"/>
        <end position="278"/>
    </location>
</feature>
<protein>
    <recommendedName>
        <fullName evidence="4">TLC domain-containing protein</fullName>
    </recommendedName>
</protein>